<gene>
    <name evidence="1" type="ORF">NBRC3257_3355</name>
</gene>
<sequence length="222" mass="23833">MVEAGEQRFEIGMAGDVDTENFACDATVEAFDHAIGLRRIGLGRAADDLELRAGAFEVIGGEAGSAIREHMGDAEGKCVSRCGQECDRVCRVFGVANGEVHEARAAIDSDIEGALAHLTVGSAQLWQMLDVNMDVAEIILAEPALPFGGPGRRLRGASIQAFGPQDTIDVVAVEMRQKVAKHEGQVIEWKARRSPHGTDNRALLLGDTPAHRAYAICGLFRR</sequence>
<protein>
    <submittedName>
        <fullName evidence="1">Uncharacterized protein</fullName>
    </submittedName>
</protein>
<dbReference type="Proteomes" id="UP000018209">
    <property type="component" value="Unassembled WGS sequence"/>
</dbReference>
<evidence type="ECO:0000313" key="2">
    <source>
        <dbReference type="Proteomes" id="UP000018209"/>
    </source>
</evidence>
<dbReference type="EMBL" id="BASM01000093">
    <property type="protein sequence ID" value="GAD28356.1"/>
    <property type="molecule type" value="Genomic_DNA"/>
</dbReference>
<accession>A0ABQ0J1N3</accession>
<reference evidence="1 2" key="1">
    <citation type="submission" date="2013-08" db="EMBL/GenBank/DDBJ databases">
        <title>Gluconobacter thailandicus NBRC 3257 whole genome sequence.</title>
        <authorList>
            <person name="Matsutani M."/>
            <person name="Yakushi T."/>
            <person name="Matsushita K."/>
        </authorList>
    </citation>
    <scope>NUCLEOTIDE SEQUENCE [LARGE SCALE GENOMIC DNA]</scope>
    <source>
        <strain evidence="1 2">NBRC 3257</strain>
    </source>
</reference>
<name>A0ABQ0J1N3_GLUTH</name>
<organism evidence="1 2">
    <name type="scientific">Gluconobacter thailandicus NBRC 3257</name>
    <dbReference type="NCBI Taxonomy" id="1381097"/>
    <lineage>
        <taxon>Bacteria</taxon>
        <taxon>Pseudomonadati</taxon>
        <taxon>Pseudomonadota</taxon>
        <taxon>Alphaproteobacteria</taxon>
        <taxon>Acetobacterales</taxon>
        <taxon>Acetobacteraceae</taxon>
        <taxon>Gluconobacter</taxon>
    </lineage>
</organism>
<proteinExistence type="predicted"/>
<evidence type="ECO:0000313" key="1">
    <source>
        <dbReference type="EMBL" id="GAD28356.1"/>
    </source>
</evidence>
<keyword evidence="2" id="KW-1185">Reference proteome</keyword>
<comment type="caution">
    <text evidence="1">The sequence shown here is derived from an EMBL/GenBank/DDBJ whole genome shotgun (WGS) entry which is preliminary data.</text>
</comment>